<keyword evidence="6" id="KW-0862">Zinc</keyword>
<feature type="non-terminal residue" evidence="13">
    <location>
        <position position="742"/>
    </location>
</feature>
<evidence type="ECO:0000256" key="1">
    <source>
        <dbReference type="ARBA" id="ARBA00001947"/>
    </source>
</evidence>
<dbReference type="Pfam" id="PF01435">
    <property type="entry name" value="Peptidase_M48"/>
    <property type="match status" value="1"/>
</dbReference>
<keyword evidence="14" id="KW-1185">Reference proteome</keyword>
<comment type="subunit">
    <text evidence="2">Homooligomer.</text>
</comment>
<keyword evidence="3" id="KW-0645">Protease</keyword>
<evidence type="ECO:0000313" key="14">
    <source>
        <dbReference type="Proteomes" id="UP001166052"/>
    </source>
</evidence>
<dbReference type="PANTHER" id="PTHR22726">
    <property type="entry name" value="METALLOENDOPEPTIDASE OMA1"/>
    <property type="match status" value="1"/>
</dbReference>
<comment type="cofactor">
    <cofactor evidence="1">
        <name>Zn(2+)</name>
        <dbReference type="ChEBI" id="CHEBI:29105"/>
    </cofactor>
</comment>
<evidence type="ECO:0000256" key="11">
    <source>
        <dbReference type="SAM" id="MobiDB-lite"/>
    </source>
</evidence>
<accession>A0ABS2Z2S3</accession>
<evidence type="ECO:0000256" key="7">
    <source>
        <dbReference type="ARBA" id="ARBA00023049"/>
    </source>
</evidence>
<evidence type="ECO:0000256" key="2">
    <source>
        <dbReference type="ARBA" id="ARBA00011182"/>
    </source>
</evidence>
<dbReference type="InterPro" id="IPR051156">
    <property type="entry name" value="Mito/Outer_Membr_Metalloprot"/>
</dbReference>
<evidence type="ECO:0000256" key="10">
    <source>
        <dbReference type="ARBA" id="ARBA00042978"/>
    </source>
</evidence>
<evidence type="ECO:0000313" key="13">
    <source>
        <dbReference type="EMBL" id="MBN3292928.1"/>
    </source>
</evidence>
<proteinExistence type="inferred from homology"/>
<evidence type="ECO:0000256" key="8">
    <source>
        <dbReference type="ARBA" id="ARBA00038233"/>
    </source>
</evidence>
<evidence type="ECO:0000259" key="12">
    <source>
        <dbReference type="Pfam" id="PF01435"/>
    </source>
</evidence>
<evidence type="ECO:0000256" key="6">
    <source>
        <dbReference type="ARBA" id="ARBA00022833"/>
    </source>
</evidence>
<evidence type="ECO:0000256" key="3">
    <source>
        <dbReference type="ARBA" id="ARBA00022670"/>
    </source>
</evidence>
<evidence type="ECO:0000256" key="4">
    <source>
        <dbReference type="ARBA" id="ARBA00022723"/>
    </source>
</evidence>
<keyword evidence="4" id="KW-0479">Metal-binding</keyword>
<gene>
    <name evidence="13" type="primary">Oma1</name>
    <name evidence="13" type="ORF">GTO92_0015269</name>
</gene>
<comment type="similarity">
    <text evidence="8">Belongs to the peptidase M48 family.</text>
</comment>
<sequence length="742" mass="82530">MSLGFCRHLLRSCHGPQAPCAPLRFIWTSNFAECSAVWRRCDLAGRFGPSQRVVCRTSKQSPPCMASEHIARLSQAEPLSRRCLHVAIQRQATRGAPVTKWANCHCFHTSPSARALPAPLIWVILKPVQKLVAILLGRSLRRWWKDLPPNKKELFKQSVRKNKWKLAMGGCCLGVLFSIFYLTHLDESPITGRQRLLVFSKQHFGELSDLTAKAYLEDFKDNLVPENDPRHKAVTAVLMHLVAKNKDISELSAMSWTVNIVESPLVNAFVLPRGQVFVFTGMLEAVADIHQLFFVLGHEMAHALMGHGAEQASLVHFVDFLSLILLMAIWAVCPRDSLALVGQWIQSKLVQFLFNRPYSRKLEVEADKVGLQLAAKACADVRAGSVFWHQMDLSEVLTGKPTVPEWLSTHPSHVSRAEQLDRLIPEALKLRESCDCPALPDQDPRTVFMHKVQLLLEKVKVATSESSSRSPAQPQALPIPLAIPGTEVARGLTGNLRPETLGTTSDKGELGIEGPAGGRREAPNQQRAFETVPGLAVAMDTLEVWNLQMFRKLFIWRCCHDNETCSKVSWKLKSTAGRRSERSGLPARCRRYCRSARRLTRSSSRSRLGFSVTDFRDLAAVREWQGLAGGLAGGLSPRTVSALLFSSPSDFLPSSAKKTPLLKPIYTARFIKYIARHISWNLLKNLFGSQQSSARRDTKCNGPAAEWPPRGLIDDNDFAAHRPPALDDSVPAMTPPSESRGG</sequence>
<protein>
    <recommendedName>
        <fullName evidence="9">Metalloendopeptidase OMA1, mitochondrial</fullName>
    </recommendedName>
    <alternativeName>
        <fullName evidence="10">Overlapping with the m-AAA protease 1 homolog</fullName>
    </alternativeName>
</protein>
<keyword evidence="7" id="KW-0482">Metalloprotease</keyword>
<feature type="non-terminal residue" evidence="13">
    <location>
        <position position="1"/>
    </location>
</feature>
<dbReference type="EMBL" id="JAAWVN010018920">
    <property type="protein sequence ID" value="MBN3292928.1"/>
    <property type="molecule type" value="Genomic_DNA"/>
</dbReference>
<dbReference type="Proteomes" id="UP001166052">
    <property type="component" value="Unassembled WGS sequence"/>
</dbReference>
<feature type="region of interest" description="Disordered" evidence="11">
    <location>
        <begin position="492"/>
        <end position="524"/>
    </location>
</feature>
<dbReference type="InterPro" id="IPR001915">
    <property type="entry name" value="Peptidase_M48"/>
</dbReference>
<evidence type="ECO:0000256" key="9">
    <source>
        <dbReference type="ARBA" id="ARBA00040360"/>
    </source>
</evidence>
<feature type="domain" description="Peptidase M48" evidence="12">
    <location>
        <begin position="240"/>
        <end position="422"/>
    </location>
</feature>
<name>A0ABS2Z2S3_POLSE</name>
<comment type="caution">
    <text evidence="13">The sequence shown here is derived from an EMBL/GenBank/DDBJ whole genome shotgun (WGS) entry which is preliminary data.</text>
</comment>
<dbReference type="PANTHER" id="PTHR22726:SF1">
    <property type="entry name" value="METALLOENDOPEPTIDASE OMA1, MITOCHONDRIAL"/>
    <property type="match status" value="1"/>
</dbReference>
<reference evidence="13" key="1">
    <citation type="journal article" date="2021" name="Cell">
        <title>Tracing the genetic footprints of vertebrate landing in non-teleost ray-finned fishes.</title>
        <authorList>
            <person name="Bi X."/>
            <person name="Wang K."/>
            <person name="Yang L."/>
            <person name="Pan H."/>
            <person name="Jiang H."/>
            <person name="Wei Q."/>
            <person name="Fang M."/>
            <person name="Yu H."/>
            <person name="Zhu C."/>
            <person name="Cai Y."/>
            <person name="He Y."/>
            <person name="Gan X."/>
            <person name="Zeng H."/>
            <person name="Yu D."/>
            <person name="Zhu Y."/>
            <person name="Jiang H."/>
            <person name="Qiu Q."/>
            <person name="Yang H."/>
            <person name="Zhang Y.E."/>
            <person name="Wang W."/>
            <person name="Zhu M."/>
            <person name="He S."/>
            <person name="Zhang G."/>
        </authorList>
    </citation>
    <scope>NUCLEOTIDE SEQUENCE</scope>
    <source>
        <strain evidence="13">Bchr_001</strain>
    </source>
</reference>
<keyword evidence="5" id="KW-0378">Hydrolase</keyword>
<feature type="region of interest" description="Disordered" evidence="11">
    <location>
        <begin position="693"/>
        <end position="742"/>
    </location>
</feature>
<dbReference type="CDD" id="cd07331">
    <property type="entry name" value="M48C_Oma1_like"/>
    <property type="match status" value="1"/>
</dbReference>
<evidence type="ECO:0000256" key="5">
    <source>
        <dbReference type="ARBA" id="ARBA00022801"/>
    </source>
</evidence>
<dbReference type="Gene3D" id="3.30.2010.10">
    <property type="entry name" value="Metalloproteases ('zincins'), catalytic domain"/>
    <property type="match status" value="1"/>
</dbReference>
<organism evidence="13 14">
    <name type="scientific">Polypterus senegalus</name>
    <name type="common">Senegal bichir</name>
    <dbReference type="NCBI Taxonomy" id="55291"/>
    <lineage>
        <taxon>Eukaryota</taxon>
        <taxon>Metazoa</taxon>
        <taxon>Chordata</taxon>
        <taxon>Craniata</taxon>
        <taxon>Vertebrata</taxon>
        <taxon>Euteleostomi</taxon>
        <taxon>Actinopterygii</taxon>
        <taxon>Polypteriformes</taxon>
        <taxon>Polypteridae</taxon>
        <taxon>Polypterus</taxon>
    </lineage>
</organism>